<evidence type="ECO:0000256" key="6">
    <source>
        <dbReference type="SAM" id="MobiDB-lite"/>
    </source>
</evidence>
<keyword evidence="5" id="KW-0560">Oxidoreductase</keyword>
<evidence type="ECO:0000313" key="7">
    <source>
        <dbReference type="EMBL" id="KAL3815996.1"/>
    </source>
</evidence>
<gene>
    <name evidence="7" type="ORF">ACHAXA_010656</name>
</gene>
<dbReference type="PANTHER" id="PTHR48467">
    <property type="entry name" value="GLUTAMATE SYNTHASE 1 [NADH], CHLOROPLASTIC-LIKE"/>
    <property type="match status" value="1"/>
</dbReference>
<dbReference type="EMBL" id="JALLPB020000170">
    <property type="protein sequence ID" value="KAL3815996.1"/>
    <property type="molecule type" value="Genomic_DNA"/>
</dbReference>
<protein>
    <recommendedName>
        <fullName evidence="9">Adrenodoxin-NADP(+) reductase</fullName>
    </recommendedName>
</protein>
<evidence type="ECO:0000256" key="2">
    <source>
        <dbReference type="ARBA" id="ARBA00022630"/>
    </source>
</evidence>
<evidence type="ECO:0000256" key="4">
    <source>
        <dbReference type="ARBA" id="ARBA00022857"/>
    </source>
</evidence>
<sequence length="724" mass="79164">MPTLRPSWYPSSAIATDAPRRLQVIVANTNILSSSSSLLSSFLSSSSSSVIVTPPYRTSQHHRHLPHHHRGVGVVDRLLLPKSYRPTCHRNRHFRATMRAPLPSYDGRNLSSSTTTSAIIGDENEDTIQRPRRRLSAAIVGSGPSGFYAAKYLMSSISKRILQSEDSPPETEEVMAKEEEGESGTVTKPIPPFGWSGIDVDVLERLPTPYGLVRYGVAPDHPEVKNVEREFASLFNENCEDNENYDVSDDAEGRRHRRKRASHTSLSYFGNVDVGKDVSLAELRSLYDVVILAYGCQSSDLRLGVPGSGAGELEGVLSAREFVAWYNGHPEYGHVGDIVDRCLWRRRGSMSCTTTRPVCDVEFDNDDDDDRSDGASSPPPGGEEISPARVVVIGQGNVALDIARILVKGGTGLVETDVPNTVLGVLRGGVSHVSVVGRRGHVQGAFTIKELRELTKLKDEGHDASFVVRKEELELGMTDSSISELKGPSGRPKTRIDKLLRESASSDDDASSDAAKRVELRFLMKPIRLESSDSDGGRIGRVVFERASLVGDPFDQKIVGTSVTESMPADLVLVSIGYRGMPLEGMDDDGLFDDTRGVVANVNGKVVGENNLFVTGWIKRGPTGIIGTNISDAKETVASVMEYIESGGVVGPRDDERRQREASSVGRVGLVQILHGRTTYISWSQYLTIDATETDHDRLRNNAQPREKLLTVDDMLAMATRKIN</sequence>
<evidence type="ECO:0008006" key="9">
    <source>
        <dbReference type="Google" id="ProtNLM"/>
    </source>
</evidence>
<dbReference type="Proteomes" id="UP001530377">
    <property type="component" value="Unassembled WGS sequence"/>
</dbReference>
<feature type="region of interest" description="Disordered" evidence="6">
    <location>
        <begin position="163"/>
        <end position="190"/>
    </location>
</feature>
<keyword evidence="8" id="KW-1185">Reference proteome</keyword>
<dbReference type="Gene3D" id="3.50.50.60">
    <property type="entry name" value="FAD/NAD(P)-binding domain"/>
    <property type="match status" value="1"/>
</dbReference>
<keyword evidence="3" id="KW-0274">FAD</keyword>
<keyword evidence="4" id="KW-0521">NADP</keyword>
<keyword evidence="2" id="KW-0285">Flavoprotein</keyword>
<feature type="compositionally biased region" description="Acidic residues" evidence="6">
    <location>
        <begin position="361"/>
        <end position="371"/>
    </location>
</feature>
<accession>A0ABD3RUF4</accession>
<proteinExistence type="predicted"/>
<evidence type="ECO:0000256" key="1">
    <source>
        <dbReference type="ARBA" id="ARBA00001974"/>
    </source>
</evidence>
<dbReference type="InterPro" id="IPR055275">
    <property type="entry name" value="Ferredox_Rdtase"/>
</dbReference>
<comment type="caution">
    <text evidence="7">The sequence shown here is derived from an EMBL/GenBank/DDBJ whole genome shotgun (WGS) entry which is preliminary data.</text>
</comment>
<dbReference type="AlphaFoldDB" id="A0ABD3RUF4"/>
<comment type="cofactor">
    <cofactor evidence="1">
        <name>FAD</name>
        <dbReference type="ChEBI" id="CHEBI:57692"/>
    </cofactor>
</comment>
<dbReference type="SUPFAM" id="SSF51971">
    <property type="entry name" value="Nucleotide-binding domain"/>
    <property type="match status" value="1"/>
</dbReference>
<organism evidence="7 8">
    <name type="scientific">Cyclostephanos tholiformis</name>
    <dbReference type="NCBI Taxonomy" id="382380"/>
    <lineage>
        <taxon>Eukaryota</taxon>
        <taxon>Sar</taxon>
        <taxon>Stramenopiles</taxon>
        <taxon>Ochrophyta</taxon>
        <taxon>Bacillariophyta</taxon>
        <taxon>Coscinodiscophyceae</taxon>
        <taxon>Thalassiosirophycidae</taxon>
        <taxon>Stephanodiscales</taxon>
        <taxon>Stephanodiscaceae</taxon>
        <taxon>Cyclostephanos</taxon>
    </lineage>
</organism>
<dbReference type="GO" id="GO:0016491">
    <property type="term" value="F:oxidoreductase activity"/>
    <property type="evidence" value="ECO:0007669"/>
    <property type="project" value="UniProtKB-KW"/>
</dbReference>
<name>A0ABD3RUF4_9STRA</name>
<evidence type="ECO:0000313" key="8">
    <source>
        <dbReference type="Proteomes" id="UP001530377"/>
    </source>
</evidence>
<dbReference type="InterPro" id="IPR036188">
    <property type="entry name" value="FAD/NAD-bd_sf"/>
</dbReference>
<dbReference type="PANTHER" id="PTHR48467:SF1">
    <property type="entry name" value="GLUTAMATE SYNTHASE 1 [NADH], CHLOROPLASTIC-LIKE"/>
    <property type="match status" value="1"/>
</dbReference>
<reference evidence="7 8" key="1">
    <citation type="submission" date="2024-10" db="EMBL/GenBank/DDBJ databases">
        <title>Updated reference genomes for cyclostephanoid diatoms.</title>
        <authorList>
            <person name="Roberts W.R."/>
            <person name="Alverson A.J."/>
        </authorList>
    </citation>
    <scope>NUCLEOTIDE SEQUENCE [LARGE SCALE GENOMIC DNA]</scope>
    <source>
        <strain evidence="7 8">AJA228-03</strain>
    </source>
</reference>
<evidence type="ECO:0000256" key="3">
    <source>
        <dbReference type="ARBA" id="ARBA00022827"/>
    </source>
</evidence>
<feature type="region of interest" description="Disordered" evidence="6">
    <location>
        <begin position="360"/>
        <end position="386"/>
    </location>
</feature>
<evidence type="ECO:0000256" key="5">
    <source>
        <dbReference type="ARBA" id="ARBA00023002"/>
    </source>
</evidence>